<protein>
    <submittedName>
        <fullName evidence="1">Uncharacterized protein</fullName>
    </submittedName>
</protein>
<name>A0AAU8HTL4_9FIRM</name>
<reference evidence="1" key="2">
    <citation type="submission" date="2024-06" db="EMBL/GenBank/DDBJ databases">
        <authorList>
            <person name="Petrova K.O."/>
            <person name="Toshchakov S.V."/>
            <person name="Boltjanskaja Y.V."/>
            <person name="Kevbrin V.V."/>
        </authorList>
    </citation>
    <scope>NUCLEOTIDE SEQUENCE</scope>
    <source>
        <strain evidence="1">Z-710</strain>
    </source>
</reference>
<dbReference type="RefSeq" id="WP_353892933.1">
    <property type="nucleotide sequence ID" value="NZ_CP159485.1"/>
</dbReference>
<proteinExistence type="predicted"/>
<accession>A0AAU8HTL4</accession>
<dbReference type="AlphaFoldDB" id="A0AAU8HTL4"/>
<gene>
    <name evidence="1" type="ORF">PRVXH_002325</name>
</gene>
<evidence type="ECO:0000313" key="1">
    <source>
        <dbReference type="EMBL" id="XCI28368.1"/>
    </source>
</evidence>
<sequence>MNTIAISNQVKHKLPTQARTIICGLYDKFRCYGKIHYLRIEKDINNSSKPGITRFTHFVPELNLEYCILVRRMFSSETVDVIIFHHNNKKYMILAKEFNEMVNKY</sequence>
<reference evidence="1" key="1">
    <citation type="journal article" date="2018" name="Antonie Van Leeuwenhoek">
        <title>Proteinivorax hydrogeniformans sp. nov., an anaerobic, haloalkaliphilic bacterium fermenting proteinaceous compounds with high hydrogen production.</title>
        <authorList>
            <person name="Boltyanskaya Y."/>
            <person name="Detkova E."/>
            <person name="Pimenov N."/>
            <person name="Kevbrin V."/>
        </authorList>
    </citation>
    <scope>NUCLEOTIDE SEQUENCE</scope>
    <source>
        <strain evidence="1">Z-710</strain>
    </source>
</reference>
<organism evidence="1">
    <name type="scientific">Proteinivorax hydrogeniformans</name>
    <dbReference type="NCBI Taxonomy" id="1826727"/>
    <lineage>
        <taxon>Bacteria</taxon>
        <taxon>Bacillati</taxon>
        <taxon>Bacillota</taxon>
        <taxon>Clostridia</taxon>
        <taxon>Eubacteriales</taxon>
        <taxon>Proteinivoracaceae</taxon>
        <taxon>Proteinivorax</taxon>
    </lineage>
</organism>
<dbReference type="EMBL" id="CP159485">
    <property type="protein sequence ID" value="XCI28368.1"/>
    <property type="molecule type" value="Genomic_DNA"/>
</dbReference>